<dbReference type="InterPro" id="IPR050491">
    <property type="entry name" value="AmpC-like"/>
</dbReference>
<dbReference type="PATRIC" id="fig|68170.10.peg.492"/>
<organism evidence="2 3">
    <name type="scientific">Lentzea aerocolonigenes</name>
    <name type="common">Lechevalieria aerocolonigenes</name>
    <name type="synonym">Saccharothrix aerocolonigenes</name>
    <dbReference type="NCBI Taxonomy" id="68170"/>
    <lineage>
        <taxon>Bacteria</taxon>
        <taxon>Bacillati</taxon>
        <taxon>Actinomycetota</taxon>
        <taxon>Actinomycetes</taxon>
        <taxon>Pseudonocardiales</taxon>
        <taxon>Pseudonocardiaceae</taxon>
        <taxon>Lentzea</taxon>
    </lineage>
</organism>
<dbReference type="Pfam" id="PF00144">
    <property type="entry name" value="Beta-lactamase"/>
    <property type="match status" value="1"/>
</dbReference>
<reference evidence="2 3" key="1">
    <citation type="submission" date="2015-02" db="EMBL/GenBank/DDBJ databases">
        <authorList>
            <person name="Ju K.-S."/>
            <person name="Doroghazi J.R."/>
            <person name="Metcalf W."/>
        </authorList>
    </citation>
    <scope>NUCLEOTIDE SEQUENCE [LARGE SCALE GENOMIC DNA]</scope>
    <source>
        <strain evidence="2 3">NRRL B-16140</strain>
    </source>
</reference>
<dbReference type="InterPro" id="IPR001466">
    <property type="entry name" value="Beta-lactam-related"/>
</dbReference>
<evidence type="ECO:0000259" key="1">
    <source>
        <dbReference type="Pfam" id="PF00144"/>
    </source>
</evidence>
<dbReference type="RefSeq" id="WP_045316810.1">
    <property type="nucleotide sequence ID" value="NZ_JYJG01000373.1"/>
</dbReference>
<dbReference type="PANTHER" id="PTHR46825:SF8">
    <property type="entry name" value="BETA-LACTAMASE-RELATED"/>
    <property type="match status" value="1"/>
</dbReference>
<accession>A0A0F0GHT6</accession>
<feature type="domain" description="Beta-lactamase-related" evidence="1">
    <location>
        <begin position="7"/>
        <end position="310"/>
    </location>
</feature>
<dbReference type="AlphaFoldDB" id="A0A0F0GHT6"/>
<keyword evidence="3" id="KW-1185">Reference proteome</keyword>
<dbReference type="PANTHER" id="PTHR46825">
    <property type="entry name" value="D-ALANYL-D-ALANINE-CARBOXYPEPTIDASE/ENDOPEPTIDASE AMPH"/>
    <property type="match status" value="1"/>
</dbReference>
<dbReference type="InterPro" id="IPR012338">
    <property type="entry name" value="Beta-lactam/transpept-like"/>
</dbReference>
<gene>
    <name evidence="2" type="ORF">UK23_38960</name>
</gene>
<name>A0A0F0GHT6_LENAE</name>
<dbReference type="Proteomes" id="UP000033393">
    <property type="component" value="Unassembled WGS sequence"/>
</dbReference>
<dbReference type="OrthoDB" id="3863176at2"/>
<sequence length="433" mass="47440">MISEWIERRLPELLEEHGVVGAQVAVLHNGEIVDAAAGVRNAVTKEPVTTDTLFQIGSITKVWTATLVMQLVNEGLLDLDRPVRDVLPDFRVADEDAAKVITPRQLLCHTAGFEGDLKFETGSGEDLLEKYVALLADAGQATAPGELYSYCNAGYAVLGRIVEVLRGEPFRDVLRERLVEPLGLRNVAAARAEYASHEMAHGHLKGEPTTQHLPESWVAGGSVLAMPARELLQFVRMHLETTEFDAMRERQATHPDFGTGEWWWGLGWELSNFDGGEVIGHTGMTMGCVAILRVVPAAGVAVAVLANSGDDAWPLFSAVLDHVLDELAGLRKRKFPEMPAEPKPVDHAEVVGNYRCSALDIHITPADGGKVKVRRKGRDPIMATLMSEDEVEYVHLTDDVLIAVDKSNVLPLGGRDEHGRVGWVHWSRAAMRV</sequence>
<protein>
    <recommendedName>
        <fullName evidence="1">Beta-lactamase-related domain-containing protein</fullName>
    </recommendedName>
</protein>
<proteinExistence type="predicted"/>
<evidence type="ECO:0000313" key="3">
    <source>
        <dbReference type="Proteomes" id="UP000033393"/>
    </source>
</evidence>
<evidence type="ECO:0000313" key="2">
    <source>
        <dbReference type="EMBL" id="KJK42066.1"/>
    </source>
</evidence>
<dbReference type="SUPFAM" id="SSF56601">
    <property type="entry name" value="beta-lactamase/transpeptidase-like"/>
    <property type="match status" value="1"/>
</dbReference>
<dbReference type="Gene3D" id="3.40.710.10">
    <property type="entry name" value="DD-peptidase/beta-lactamase superfamily"/>
    <property type="match status" value="1"/>
</dbReference>
<dbReference type="EMBL" id="JYJG01000373">
    <property type="protein sequence ID" value="KJK42066.1"/>
    <property type="molecule type" value="Genomic_DNA"/>
</dbReference>
<comment type="caution">
    <text evidence="2">The sequence shown here is derived from an EMBL/GenBank/DDBJ whole genome shotgun (WGS) entry which is preliminary data.</text>
</comment>